<name>A0ABX0IJM5_9FLAO</name>
<reference evidence="4" key="1">
    <citation type="submission" date="2019-05" db="EMBL/GenBank/DDBJ databases">
        <title>Flavobacterium profundi sp. nov., isolated from a deep-sea seamount.</title>
        <authorList>
            <person name="Zhang D.-C."/>
        </authorList>
    </citation>
    <scope>NUCLEOTIDE SEQUENCE [LARGE SCALE GENOMIC DNA]</scope>
    <source>
        <strain evidence="4">EC11</strain>
    </source>
</reference>
<sequence length="70" mass="7745">YPNPVKDMLNLEYTSDITSISIFNLLGQEVLSKEVNSTSVKVNMSQLNSGAYIVNIAIDGEQQVIKVIKE</sequence>
<dbReference type="RefSeq" id="WP_140958730.1">
    <property type="nucleotide sequence ID" value="NZ_VEVQ02000001.1"/>
</dbReference>
<evidence type="ECO:0000259" key="2">
    <source>
        <dbReference type="Pfam" id="PF18962"/>
    </source>
</evidence>
<gene>
    <name evidence="3" type="ORF">FIA58_000005</name>
</gene>
<protein>
    <submittedName>
        <fullName evidence="3">T9SS type A sorting domain-containing protein</fullName>
    </submittedName>
</protein>
<accession>A0ABX0IJM5</accession>
<dbReference type="Gene3D" id="2.60.40.3080">
    <property type="match status" value="1"/>
</dbReference>
<dbReference type="Pfam" id="PF18962">
    <property type="entry name" value="Por_Secre_tail"/>
    <property type="match status" value="1"/>
</dbReference>
<dbReference type="Proteomes" id="UP000817854">
    <property type="component" value="Unassembled WGS sequence"/>
</dbReference>
<reference evidence="3 4" key="3">
    <citation type="submission" date="2020-02" db="EMBL/GenBank/DDBJ databases">
        <title>Flavobacterium profundi sp. nov., isolated from a deep-sea seamount.</title>
        <authorList>
            <person name="Zhang D.-C."/>
        </authorList>
    </citation>
    <scope>NUCLEOTIDE SEQUENCE [LARGE SCALE GENOMIC DNA]</scope>
    <source>
        <strain evidence="3 4">EC11</strain>
    </source>
</reference>
<dbReference type="InterPro" id="IPR026444">
    <property type="entry name" value="Secre_tail"/>
</dbReference>
<dbReference type="EMBL" id="VEVQ02000001">
    <property type="protein sequence ID" value="NHN24044.1"/>
    <property type="molecule type" value="Genomic_DNA"/>
</dbReference>
<feature type="non-terminal residue" evidence="3">
    <location>
        <position position="1"/>
    </location>
</feature>
<evidence type="ECO:0000256" key="1">
    <source>
        <dbReference type="ARBA" id="ARBA00022729"/>
    </source>
</evidence>
<reference evidence="3 4" key="2">
    <citation type="submission" date="2019-05" db="EMBL/GenBank/DDBJ databases">
        <authorList>
            <person name="Lianzixin W."/>
        </authorList>
    </citation>
    <scope>NUCLEOTIDE SEQUENCE [LARGE SCALE GENOMIC DNA]</scope>
    <source>
        <strain evidence="3 4">EC11</strain>
    </source>
</reference>
<dbReference type="NCBIfam" id="TIGR04183">
    <property type="entry name" value="Por_Secre_tail"/>
    <property type="match status" value="1"/>
</dbReference>
<keyword evidence="4" id="KW-1185">Reference proteome</keyword>
<proteinExistence type="predicted"/>
<evidence type="ECO:0000313" key="3">
    <source>
        <dbReference type="EMBL" id="NHN24044.1"/>
    </source>
</evidence>
<comment type="caution">
    <text evidence="3">The sequence shown here is derived from an EMBL/GenBank/DDBJ whole genome shotgun (WGS) entry which is preliminary data.</text>
</comment>
<organism evidence="3 4">
    <name type="scientific">Flavobacterium jejuense</name>
    <dbReference type="NCBI Taxonomy" id="1544455"/>
    <lineage>
        <taxon>Bacteria</taxon>
        <taxon>Pseudomonadati</taxon>
        <taxon>Bacteroidota</taxon>
        <taxon>Flavobacteriia</taxon>
        <taxon>Flavobacteriales</taxon>
        <taxon>Flavobacteriaceae</taxon>
        <taxon>Flavobacterium</taxon>
    </lineage>
</organism>
<keyword evidence="1" id="KW-0732">Signal</keyword>
<evidence type="ECO:0000313" key="4">
    <source>
        <dbReference type="Proteomes" id="UP000817854"/>
    </source>
</evidence>
<feature type="domain" description="Secretion system C-terminal sorting" evidence="2">
    <location>
        <begin position="1"/>
        <end position="68"/>
    </location>
</feature>